<proteinExistence type="predicted"/>
<evidence type="ECO:0000313" key="2">
    <source>
        <dbReference type="EMBL" id="GLS89866.1"/>
    </source>
</evidence>
<gene>
    <name evidence="2" type="ORF">GCM10007916_09330</name>
</gene>
<feature type="signal peptide" evidence="1">
    <location>
        <begin position="1"/>
        <end position="22"/>
    </location>
</feature>
<reference evidence="3" key="1">
    <citation type="journal article" date="2019" name="Int. J. Syst. Evol. Microbiol.">
        <title>The Global Catalogue of Microorganisms (GCM) 10K type strain sequencing project: providing services to taxonomists for standard genome sequencing and annotation.</title>
        <authorList>
            <consortium name="The Broad Institute Genomics Platform"/>
            <consortium name="The Broad Institute Genome Sequencing Center for Infectious Disease"/>
            <person name="Wu L."/>
            <person name="Ma J."/>
        </authorList>
    </citation>
    <scope>NUCLEOTIDE SEQUENCE [LARGE SCALE GENOMIC DNA]</scope>
    <source>
        <strain evidence="3">NBRC 103166</strain>
    </source>
</reference>
<evidence type="ECO:0000313" key="3">
    <source>
        <dbReference type="Proteomes" id="UP001157353"/>
    </source>
</evidence>
<dbReference type="RefSeq" id="WP_284202991.1">
    <property type="nucleotide sequence ID" value="NZ_BSPQ01000002.1"/>
</dbReference>
<comment type="caution">
    <text evidence="2">The sequence shown here is derived from an EMBL/GenBank/DDBJ whole genome shotgun (WGS) entry which is preliminary data.</text>
</comment>
<dbReference type="EMBL" id="BSPQ01000002">
    <property type="protein sequence ID" value="GLS89866.1"/>
    <property type="molecule type" value="Genomic_DNA"/>
</dbReference>
<accession>A0ABQ6DYP2</accession>
<keyword evidence="3" id="KW-1185">Reference proteome</keyword>
<feature type="chain" id="PRO_5046889667" evidence="1">
    <location>
        <begin position="23"/>
        <end position="115"/>
    </location>
</feature>
<evidence type="ECO:0000256" key="1">
    <source>
        <dbReference type="SAM" id="SignalP"/>
    </source>
</evidence>
<sequence length="115" mass="13404">MRLILKSLFILFSLLTVHSAISQTIQQQKESETYQIGVMVETLQQALKVRDEQALQTIQLYGTDSRYYSMIRGWLFQELVAVESQLYASKNKPNSEKFQLKSNFLKQAIRLIDLE</sequence>
<protein>
    <submittedName>
        <fullName evidence="2">Uncharacterized protein</fullName>
    </submittedName>
</protein>
<name>A0ABQ6DYP2_9GAMM</name>
<dbReference type="Proteomes" id="UP001157353">
    <property type="component" value="Unassembled WGS sequence"/>
</dbReference>
<organism evidence="2 3">
    <name type="scientific">Psychromonas marina</name>
    <dbReference type="NCBI Taxonomy" id="88364"/>
    <lineage>
        <taxon>Bacteria</taxon>
        <taxon>Pseudomonadati</taxon>
        <taxon>Pseudomonadota</taxon>
        <taxon>Gammaproteobacteria</taxon>
        <taxon>Alteromonadales</taxon>
        <taxon>Psychromonadaceae</taxon>
        <taxon>Psychromonas</taxon>
    </lineage>
</organism>
<keyword evidence="1" id="KW-0732">Signal</keyword>